<feature type="compositionally biased region" description="Gly residues" evidence="1">
    <location>
        <begin position="111"/>
        <end position="125"/>
    </location>
</feature>
<evidence type="ECO:0000313" key="3">
    <source>
        <dbReference type="EMBL" id="KAK3300179.1"/>
    </source>
</evidence>
<keyword evidence="2" id="KW-1133">Transmembrane helix</keyword>
<comment type="caution">
    <text evidence="3">The sequence shown here is derived from an EMBL/GenBank/DDBJ whole genome shotgun (WGS) entry which is preliminary data.</text>
</comment>
<evidence type="ECO:0000256" key="2">
    <source>
        <dbReference type="SAM" id="Phobius"/>
    </source>
</evidence>
<feature type="transmembrane region" description="Helical" evidence="2">
    <location>
        <begin position="316"/>
        <end position="339"/>
    </location>
</feature>
<gene>
    <name evidence="3" type="ORF">B0H64DRAFT_470288</name>
</gene>
<name>A0AAE0HPT4_9PEZI</name>
<proteinExistence type="predicted"/>
<feature type="transmembrane region" description="Helical" evidence="2">
    <location>
        <begin position="638"/>
        <end position="663"/>
    </location>
</feature>
<keyword evidence="4" id="KW-1185">Reference proteome</keyword>
<feature type="transmembrane region" description="Helical" evidence="2">
    <location>
        <begin position="488"/>
        <end position="508"/>
    </location>
</feature>
<feature type="region of interest" description="Disordered" evidence="1">
    <location>
        <begin position="286"/>
        <end position="306"/>
    </location>
</feature>
<feature type="region of interest" description="Disordered" evidence="1">
    <location>
        <begin position="1"/>
        <end position="75"/>
    </location>
</feature>
<feature type="transmembrane region" description="Helical" evidence="2">
    <location>
        <begin position="528"/>
        <end position="549"/>
    </location>
</feature>
<keyword evidence="2" id="KW-0472">Membrane</keyword>
<feature type="compositionally biased region" description="Low complexity" evidence="1">
    <location>
        <begin position="34"/>
        <end position="48"/>
    </location>
</feature>
<reference evidence="3" key="2">
    <citation type="submission" date="2023-06" db="EMBL/GenBank/DDBJ databases">
        <authorList>
            <consortium name="Lawrence Berkeley National Laboratory"/>
            <person name="Haridas S."/>
            <person name="Hensen N."/>
            <person name="Bonometti L."/>
            <person name="Westerberg I."/>
            <person name="Brannstrom I.O."/>
            <person name="Guillou S."/>
            <person name="Cros-Aarteil S."/>
            <person name="Calhoun S."/>
            <person name="Kuo A."/>
            <person name="Mondo S."/>
            <person name="Pangilinan J."/>
            <person name="Riley R."/>
            <person name="Labutti K."/>
            <person name="Andreopoulos B."/>
            <person name="Lipzen A."/>
            <person name="Chen C."/>
            <person name="Yanf M."/>
            <person name="Daum C."/>
            <person name="Ng V."/>
            <person name="Clum A."/>
            <person name="Steindorff A."/>
            <person name="Ohm R."/>
            <person name="Martin F."/>
            <person name="Silar P."/>
            <person name="Natvig D."/>
            <person name="Lalanne C."/>
            <person name="Gautier V."/>
            <person name="Ament-Velasquez S.L."/>
            <person name="Kruys A."/>
            <person name="Hutchinson M.I."/>
            <person name="Powell A.J."/>
            <person name="Barry K."/>
            <person name="Miller A.N."/>
            <person name="Grigoriev I.V."/>
            <person name="Debuchy R."/>
            <person name="Gladieux P."/>
            <person name="Thoren M.H."/>
            <person name="Johannesson H."/>
        </authorList>
    </citation>
    <scope>NUCLEOTIDE SEQUENCE</scope>
    <source>
        <strain evidence="3">CBS 168.71</strain>
    </source>
</reference>
<keyword evidence="2" id="KW-0812">Transmembrane</keyword>
<feature type="transmembrane region" description="Helical" evidence="2">
    <location>
        <begin position="561"/>
        <end position="579"/>
    </location>
</feature>
<dbReference type="GeneID" id="87844774"/>
<accession>A0AAE0HPT4</accession>
<evidence type="ECO:0000256" key="1">
    <source>
        <dbReference type="SAM" id="MobiDB-lite"/>
    </source>
</evidence>
<feature type="transmembrane region" description="Helical" evidence="2">
    <location>
        <begin position="260"/>
        <end position="277"/>
    </location>
</feature>
<sequence length="756" mass="83451">MGLTQSKPPNPTGLDGLDGHGLPPAAITHRRRTSSFPITTTTTTAPTTKRSKTNPPKPTTKPSHHHNPPPQPAASLVFSFQQGSERAQNRRLLATEASPLLGRFRAVPRPVGGGGGGGGGYRNGGGGGGGGYRNGNGGGRRGSGMGLGLGLGGAGGGGVRGSGQVGLLSSSSSSLAEAGPGWRGSVHVGYGALVVAAAEEEEGDDREDGSWEDEEEDGGVGCCCWGVGRTRRLVRWFGDVWVDPKASAVRRVVDVWWSRWFALVVLPALLAVAWVSIPFPQYPLPGDEGGGRPGEPQDTPRDKVPGHGAARVRVNFWFFLFVYYSFYNLTALIWITKVFNIYSLNWWPQPLGFPITMSAIAVISIAAPIPIYLAPETRFLTIHNTAWISWTFVIMAMPVAIAFCILMTNERHIKLRQSLSETQRIFTTSWWAGEDSPSPRGGRRSRASLDPYAFDPVPGSSAIGVADSRYHRPAVPVRMRRRWLPASFVRFIWFCLALFIGLMAYVLGEAYAEIYLRTLPHNNFETIVYVYGWISTVYLLDGLTGWILGGNEGERVGSYPLSWIFKLYFMLTYQTYVRALYARLRSPSQFILLQVLSSTGLIIVTPILMSAPFHWFLSVIGVNGQSYGSYQKMCIRNVFIRFMAENASMLTFLGSVVVLHFGANKDVYPYFTFDRTEEDGDYNFGLTFYASTITWGCELVASFIVDWLIRWIYKVSVVTEGKLDFIVWPELLPTCVAVMLHVLQNMLFSIIRLQFR</sequence>
<feature type="transmembrane region" description="Helical" evidence="2">
    <location>
        <begin position="591"/>
        <end position="617"/>
    </location>
</feature>
<evidence type="ECO:0000313" key="4">
    <source>
        <dbReference type="Proteomes" id="UP001278766"/>
    </source>
</evidence>
<feature type="region of interest" description="Disordered" evidence="1">
    <location>
        <begin position="105"/>
        <end position="125"/>
    </location>
</feature>
<feature type="transmembrane region" description="Helical" evidence="2">
    <location>
        <begin position="387"/>
        <end position="408"/>
    </location>
</feature>
<dbReference type="RefSeq" id="XP_062663693.1">
    <property type="nucleotide sequence ID" value="XM_062807826.1"/>
</dbReference>
<dbReference type="PANTHER" id="PTHR40467:SF1">
    <property type="match status" value="1"/>
</dbReference>
<reference evidence="3" key="1">
    <citation type="journal article" date="2023" name="Mol. Phylogenet. Evol.">
        <title>Genome-scale phylogeny and comparative genomics of the fungal order Sordariales.</title>
        <authorList>
            <person name="Hensen N."/>
            <person name="Bonometti L."/>
            <person name="Westerberg I."/>
            <person name="Brannstrom I.O."/>
            <person name="Guillou S."/>
            <person name="Cros-Aarteil S."/>
            <person name="Calhoun S."/>
            <person name="Haridas S."/>
            <person name="Kuo A."/>
            <person name="Mondo S."/>
            <person name="Pangilinan J."/>
            <person name="Riley R."/>
            <person name="LaButti K."/>
            <person name="Andreopoulos B."/>
            <person name="Lipzen A."/>
            <person name="Chen C."/>
            <person name="Yan M."/>
            <person name="Daum C."/>
            <person name="Ng V."/>
            <person name="Clum A."/>
            <person name="Steindorff A."/>
            <person name="Ohm R.A."/>
            <person name="Martin F."/>
            <person name="Silar P."/>
            <person name="Natvig D.O."/>
            <person name="Lalanne C."/>
            <person name="Gautier V."/>
            <person name="Ament-Velasquez S.L."/>
            <person name="Kruys A."/>
            <person name="Hutchinson M.I."/>
            <person name="Powell A.J."/>
            <person name="Barry K."/>
            <person name="Miller A.N."/>
            <person name="Grigoriev I.V."/>
            <person name="Debuchy R."/>
            <person name="Gladieux P."/>
            <person name="Hiltunen Thoren M."/>
            <person name="Johannesson H."/>
        </authorList>
    </citation>
    <scope>NUCLEOTIDE SEQUENCE</scope>
    <source>
        <strain evidence="3">CBS 168.71</strain>
    </source>
</reference>
<dbReference type="AlphaFoldDB" id="A0AAE0HPT4"/>
<protein>
    <submittedName>
        <fullName evidence="3">Uncharacterized protein</fullName>
    </submittedName>
</protein>
<dbReference type="Proteomes" id="UP001278766">
    <property type="component" value="Unassembled WGS sequence"/>
</dbReference>
<organism evidence="3 4">
    <name type="scientific">Chaetomium fimeti</name>
    <dbReference type="NCBI Taxonomy" id="1854472"/>
    <lineage>
        <taxon>Eukaryota</taxon>
        <taxon>Fungi</taxon>
        <taxon>Dikarya</taxon>
        <taxon>Ascomycota</taxon>
        <taxon>Pezizomycotina</taxon>
        <taxon>Sordariomycetes</taxon>
        <taxon>Sordariomycetidae</taxon>
        <taxon>Sordariales</taxon>
        <taxon>Chaetomiaceae</taxon>
        <taxon>Chaetomium</taxon>
    </lineage>
</organism>
<dbReference type="PANTHER" id="PTHR40467">
    <property type="match status" value="1"/>
</dbReference>
<dbReference type="EMBL" id="JAUEPN010000001">
    <property type="protein sequence ID" value="KAK3300179.1"/>
    <property type="molecule type" value="Genomic_DNA"/>
</dbReference>
<feature type="transmembrane region" description="Helical" evidence="2">
    <location>
        <begin position="351"/>
        <end position="375"/>
    </location>
</feature>
<dbReference type="InterPro" id="IPR039966">
    <property type="entry name" value="C553.12c"/>
</dbReference>